<dbReference type="PANTHER" id="PTHR35789">
    <property type="entry name" value="SPORE GERMINATION PROTEIN B3"/>
    <property type="match status" value="1"/>
</dbReference>
<dbReference type="PANTHER" id="PTHR35789:SF1">
    <property type="entry name" value="SPORE GERMINATION PROTEIN B3"/>
    <property type="match status" value="1"/>
</dbReference>
<name>F8FAB7_PAEMK</name>
<dbReference type="Proteomes" id="UP000006620">
    <property type="component" value="Chromosome"/>
</dbReference>
<keyword evidence="4 8" id="KW-0732">Signal</keyword>
<dbReference type="KEGG" id="pms:KNP414_00980"/>
<dbReference type="Pfam" id="PF05504">
    <property type="entry name" value="Spore_GerAC"/>
    <property type="match status" value="1"/>
</dbReference>
<keyword evidence="3" id="KW-0309">Germination</keyword>
<reference evidence="12" key="1">
    <citation type="submission" date="2011-06" db="EMBL/GenBank/DDBJ databases">
        <title>Complete genome sequence of Paenibacillus mucilaginosus KNP414.</title>
        <authorList>
            <person name="Wang J."/>
            <person name="Hu S."/>
            <person name="Hu X."/>
            <person name="Zhang B."/>
            <person name="Dong D."/>
            <person name="Zhang S."/>
            <person name="Zhao K."/>
            <person name="Wu D."/>
        </authorList>
    </citation>
    <scope>NUCLEOTIDE SEQUENCE [LARGE SCALE GENOMIC DNA]</scope>
    <source>
        <strain evidence="12">KNP414</strain>
    </source>
</reference>
<evidence type="ECO:0000256" key="3">
    <source>
        <dbReference type="ARBA" id="ARBA00022544"/>
    </source>
</evidence>
<evidence type="ECO:0000256" key="6">
    <source>
        <dbReference type="ARBA" id="ARBA00023139"/>
    </source>
</evidence>
<evidence type="ECO:0000256" key="8">
    <source>
        <dbReference type="SAM" id="SignalP"/>
    </source>
</evidence>
<proteinExistence type="inferred from homology"/>
<feature type="chain" id="PRO_5038696047" evidence="8">
    <location>
        <begin position="24"/>
        <end position="401"/>
    </location>
</feature>
<evidence type="ECO:0000256" key="2">
    <source>
        <dbReference type="ARBA" id="ARBA00007886"/>
    </source>
</evidence>
<feature type="domain" description="Spore germination GerAC-like C-terminal" evidence="9">
    <location>
        <begin position="225"/>
        <end position="387"/>
    </location>
</feature>
<dbReference type="AlphaFoldDB" id="F8FAB7"/>
<dbReference type="RefSeq" id="WP_013914734.1">
    <property type="nucleotide sequence ID" value="NC_015690.1"/>
</dbReference>
<dbReference type="HOGENOM" id="CLU_051140_0_0_9"/>
<comment type="similarity">
    <text evidence="2">Belongs to the GerABKC lipoprotein family.</text>
</comment>
<evidence type="ECO:0000256" key="7">
    <source>
        <dbReference type="ARBA" id="ARBA00023288"/>
    </source>
</evidence>
<dbReference type="InterPro" id="IPR046953">
    <property type="entry name" value="Spore_GerAC-like_C"/>
</dbReference>
<feature type="signal peptide" evidence="8">
    <location>
        <begin position="1"/>
        <end position="23"/>
    </location>
</feature>
<dbReference type="Pfam" id="PF25198">
    <property type="entry name" value="Spore_GerAC_N"/>
    <property type="match status" value="1"/>
</dbReference>
<evidence type="ECO:0000313" key="11">
    <source>
        <dbReference type="EMBL" id="AEI39570.1"/>
    </source>
</evidence>
<dbReference type="InterPro" id="IPR057336">
    <property type="entry name" value="GerAC_N"/>
</dbReference>
<evidence type="ECO:0000259" key="9">
    <source>
        <dbReference type="Pfam" id="PF05504"/>
    </source>
</evidence>
<sequence length="401" mass="43779">MIRLLLRSALCLLLVLGSAGCWNRRELNDIAIAVGLAIDWDPSGQYVITAQIVDPGEVAPRKGGGTATTVSTYEARNQSVSEALRKMTTVLPRKIYLSHLQILVLGEALADRGIAESLEFLSRNHEVRSDFFVVLSKDAKAGDILNVLTPLEKIPSQKLRKSLETSEKIWAPTHTVQLDELITDMVEPGRSAVLTGVKIEGSKSKGKTREGLSSITPSGMLEYANLAVMRKDRLAGWLNEQESKGYNYIKGDVKNTVGTIGCGGSGTVSLEVYNSKSSIKAIIRDGAPSILVSLTTESNVTEVNCDVDLSKQEAVEMLEQEAVKRTKEVVNSSIQKAKKLKSDIFGFGEMIHQKDPKAWAVLKEDWDAHFVKLPVTVEVEAHIRRTGTTNKSYLGQMKGGG</sequence>
<dbReference type="Gene3D" id="3.30.300.210">
    <property type="entry name" value="Nutrient germinant receptor protein C, domain 3"/>
    <property type="match status" value="1"/>
</dbReference>
<comment type="subcellular location">
    <subcellularLocation>
        <location evidence="1">Membrane</location>
        <topology evidence="1">Lipid-anchor</topology>
    </subcellularLocation>
</comment>
<accession>F8FAB7</accession>
<dbReference type="InterPro" id="IPR008844">
    <property type="entry name" value="Spore_GerAC-like"/>
</dbReference>
<keyword evidence="7" id="KW-0449">Lipoprotein</keyword>
<reference evidence="11 12" key="2">
    <citation type="journal article" date="2013" name="Genome Announc.">
        <title>Genome Sequence of Growth-Improving Paenibacillus mucilaginosus Strain KNP414.</title>
        <authorList>
            <person name="Lu J.J."/>
            <person name="Wang J.F."/>
            <person name="Hu X.F."/>
        </authorList>
    </citation>
    <scope>NUCLEOTIDE SEQUENCE [LARGE SCALE GENOMIC DNA]</scope>
    <source>
        <strain evidence="11 12">KNP414</strain>
    </source>
</reference>
<dbReference type="GO" id="GO:0009847">
    <property type="term" value="P:spore germination"/>
    <property type="evidence" value="ECO:0007669"/>
    <property type="project" value="InterPro"/>
</dbReference>
<keyword evidence="6" id="KW-0564">Palmitate</keyword>
<evidence type="ECO:0000259" key="10">
    <source>
        <dbReference type="Pfam" id="PF25198"/>
    </source>
</evidence>
<gene>
    <name evidence="11" type="ordered locus">KNP414_00980</name>
</gene>
<dbReference type="NCBIfam" id="TIGR02887">
    <property type="entry name" value="spore_ger_x_C"/>
    <property type="match status" value="1"/>
</dbReference>
<dbReference type="GO" id="GO:0016020">
    <property type="term" value="C:membrane"/>
    <property type="evidence" value="ECO:0007669"/>
    <property type="project" value="UniProtKB-SubCell"/>
</dbReference>
<dbReference type="PROSITE" id="PS51257">
    <property type="entry name" value="PROKAR_LIPOPROTEIN"/>
    <property type="match status" value="1"/>
</dbReference>
<dbReference type="InterPro" id="IPR038501">
    <property type="entry name" value="Spore_GerAC_C_sf"/>
</dbReference>
<protein>
    <submittedName>
        <fullName evidence="11">Germination protein, Ger(X)C family</fullName>
    </submittedName>
</protein>
<evidence type="ECO:0000256" key="5">
    <source>
        <dbReference type="ARBA" id="ARBA00023136"/>
    </source>
</evidence>
<evidence type="ECO:0000313" key="12">
    <source>
        <dbReference type="Proteomes" id="UP000006620"/>
    </source>
</evidence>
<evidence type="ECO:0000256" key="1">
    <source>
        <dbReference type="ARBA" id="ARBA00004635"/>
    </source>
</evidence>
<evidence type="ECO:0000256" key="4">
    <source>
        <dbReference type="ARBA" id="ARBA00022729"/>
    </source>
</evidence>
<feature type="domain" description="Spore germination protein N-terminal" evidence="10">
    <location>
        <begin position="23"/>
        <end position="198"/>
    </location>
</feature>
<dbReference type="EMBL" id="CP002869">
    <property type="protein sequence ID" value="AEI39570.1"/>
    <property type="molecule type" value="Genomic_DNA"/>
</dbReference>
<dbReference type="PATRIC" id="fig|1036673.3.peg.880"/>
<organism evidence="11 12">
    <name type="scientific">Paenibacillus mucilaginosus (strain KNP414)</name>
    <dbReference type="NCBI Taxonomy" id="1036673"/>
    <lineage>
        <taxon>Bacteria</taxon>
        <taxon>Bacillati</taxon>
        <taxon>Bacillota</taxon>
        <taxon>Bacilli</taxon>
        <taxon>Bacillales</taxon>
        <taxon>Paenibacillaceae</taxon>
        <taxon>Paenibacillus</taxon>
    </lineage>
</organism>
<keyword evidence="5" id="KW-0472">Membrane</keyword>